<feature type="signal peptide" evidence="1">
    <location>
        <begin position="1"/>
        <end position="15"/>
    </location>
</feature>
<organism evidence="2 3">
    <name type="scientific">Rhizophagus irregularis</name>
    <dbReference type="NCBI Taxonomy" id="588596"/>
    <lineage>
        <taxon>Eukaryota</taxon>
        <taxon>Fungi</taxon>
        <taxon>Fungi incertae sedis</taxon>
        <taxon>Mucoromycota</taxon>
        <taxon>Glomeromycotina</taxon>
        <taxon>Glomeromycetes</taxon>
        <taxon>Glomerales</taxon>
        <taxon>Glomeraceae</taxon>
        <taxon>Rhizophagus</taxon>
    </lineage>
</organism>
<evidence type="ECO:0000313" key="3">
    <source>
        <dbReference type="Proteomes" id="UP000684084"/>
    </source>
</evidence>
<name>A0A916DXF6_9GLOM</name>
<accession>A0A916DXF6</accession>
<comment type="caution">
    <text evidence="2">The sequence shown here is derived from an EMBL/GenBank/DDBJ whole genome shotgun (WGS) entry which is preliminary data.</text>
</comment>
<feature type="chain" id="PRO_5037846791" evidence="1">
    <location>
        <begin position="16"/>
        <end position="154"/>
    </location>
</feature>
<dbReference type="AlphaFoldDB" id="A0A916DXF6"/>
<evidence type="ECO:0000256" key="1">
    <source>
        <dbReference type="SAM" id="SignalP"/>
    </source>
</evidence>
<protein>
    <submittedName>
        <fullName evidence="2">Uncharacterized protein</fullName>
    </submittedName>
</protein>
<dbReference type="Proteomes" id="UP000684084">
    <property type="component" value="Unassembled WGS sequence"/>
</dbReference>
<dbReference type="VEuPathDB" id="FungiDB:RhiirFUN_015476"/>
<sequence length="154" mass="17889">MFFMQLLWIRSRTICRKLLSVLTVILELNFIDPAENGSKGSETRIDIMFIEEVYLSDTFYSIYNNWLNTEIRKIKLKSVFITNLDLSKPSELLKLKSTTNQMKGKSSWQVFSISNNDGTGCFQAHLQSWRESWKGSKNKSQADYSLTMKIVLNL</sequence>
<dbReference type="EMBL" id="CAGKOT010000001">
    <property type="protein sequence ID" value="CAB5290968.1"/>
    <property type="molecule type" value="Genomic_DNA"/>
</dbReference>
<dbReference type="OrthoDB" id="10299396at2759"/>
<proteinExistence type="predicted"/>
<keyword evidence="1" id="KW-0732">Signal</keyword>
<gene>
    <name evidence="2" type="ORF">CHRIB12_LOCUS67</name>
</gene>
<evidence type="ECO:0000313" key="2">
    <source>
        <dbReference type="EMBL" id="CAB5290968.1"/>
    </source>
</evidence>
<reference evidence="2" key="1">
    <citation type="submission" date="2020-05" db="EMBL/GenBank/DDBJ databases">
        <authorList>
            <person name="Rincon C."/>
            <person name="Sanders R I."/>
            <person name="Robbins C."/>
            <person name="Chaturvedi A."/>
        </authorList>
    </citation>
    <scope>NUCLEOTIDE SEQUENCE</scope>
    <source>
        <strain evidence="2">CHB12</strain>
    </source>
</reference>